<evidence type="ECO:0000259" key="10">
    <source>
        <dbReference type="Pfam" id="PF00582"/>
    </source>
</evidence>
<dbReference type="CDD" id="cd00293">
    <property type="entry name" value="USP-like"/>
    <property type="match status" value="1"/>
</dbReference>
<dbReference type="InterPro" id="IPR038770">
    <property type="entry name" value="Na+/solute_symporter_sf"/>
</dbReference>
<keyword evidence="6 9" id="KW-0812">Transmembrane</keyword>
<dbReference type="HOGENOM" id="CLU_532897_0_0_7"/>
<evidence type="ECO:0000256" key="5">
    <source>
        <dbReference type="ARBA" id="ARBA00022475"/>
    </source>
</evidence>
<evidence type="ECO:0000256" key="6">
    <source>
        <dbReference type="ARBA" id="ARBA00022692"/>
    </source>
</evidence>
<dbReference type="Gene3D" id="3.40.50.620">
    <property type="entry name" value="HUPs"/>
    <property type="match status" value="1"/>
</dbReference>
<feature type="transmembrane region" description="Helical" evidence="9">
    <location>
        <begin position="157"/>
        <end position="180"/>
    </location>
</feature>
<feature type="transmembrane region" description="Helical" evidence="9">
    <location>
        <begin position="12"/>
        <end position="30"/>
    </location>
</feature>
<comment type="similarity">
    <text evidence="2">Belongs to the universal stress protein A family.</text>
</comment>
<keyword evidence="8 9" id="KW-0472">Membrane</keyword>
<proteinExistence type="inferred from homology"/>
<comment type="subcellular location">
    <subcellularLocation>
        <location evidence="1">Cell membrane</location>
        <topology evidence="1">Multi-pass membrane protein</topology>
    </subcellularLocation>
</comment>
<evidence type="ECO:0000313" key="12">
    <source>
        <dbReference type="Proteomes" id="UP000001052"/>
    </source>
</evidence>
<feature type="transmembrane region" description="Helical" evidence="9">
    <location>
        <begin position="291"/>
        <end position="311"/>
    </location>
</feature>
<dbReference type="GO" id="GO:0015104">
    <property type="term" value="F:antimonite transmembrane transporter activity"/>
    <property type="evidence" value="ECO:0007669"/>
    <property type="project" value="TreeGrafter"/>
</dbReference>
<evidence type="ECO:0000256" key="8">
    <source>
        <dbReference type="ARBA" id="ARBA00023136"/>
    </source>
</evidence>
<organism evidence="11 12">
    <name type="scientific">Desulfohalobium retbaense (strain ATCC 49708 / DSM 5692 / JCM 16813 / HR100)</name>
    <dbReference type="NCBI Taxonomy" id="485915"/>
    <lineage>
        <taxon>Bacteria</taxon>
        <taxon>Pseudomonadati</taxon>
        <taxon>Thermodesulfobacteriota</taxon>
        <taxon>Desulfovibrionia</taxon>
        <taxon>Desulfovibrionales</taxon>
        <taxon>Desulfohalobiaceae</taxon>
        <taxon>Desulfohalobium</taxon>
    </lineage>
</organism>
<feature type="transmembrane region" description="Helical" evidence="9">
    <location>
        <begin position="231"/>
        <end position="252"/>
    </location>
</feature>
<dbReference type="PRINTS" id="PR01438">
    <property type="entry name" value="UNVRSLSTRESS"/>
</dbReference>
<name>C8X1R5_DESRD</name>
<evidence type="ECO:0000256" key="7">
    <source>
        <dbReference type="ARBA" id="ARBA00022989"/>
    </source>
</evidence>
<dbReference type="InterPro" id="IPR006015">
    <property type="entry name" value="Universal_stress_UspA"/>
</dbReference>
<dbReference type="AlphaFoldDB" id="C8X1R5"/>
<gene>
    <name evidence="11" type="ordered locus">Dret_1199</name>
</gene>
<dbReference type="GO" id="GO:0015105">
    <property type="term" value="F:arsenite transmembrane transporter activity"/>
    <property type="evidence" value="ECO:0007669"/>
    <property type="project" value="TreeGrafter"/>
</dbReference>
<dbReference type="KEGG" id="drt:Dret_1199"/>
<feature type="transmembrane region" description="Helical" evidence="9">
    <location>
        <begin position="98"/>
        <end position="120"/>
    </location>
</feature>
<keyword evidence="5" id="KW-1003">Cell membrane</keyword>
<dbReference type="OrthoDB" id="1551454at2"/>
<feature type="domain" description="UspA" evidence="10">
    <location>
        <begin position="349"/>
        <end position="507"/>
    </location>
</feature>
<sequence length="515" mass="55665">MWKLLSSISKHLIIAIPVMMLLGFVFGIAVDDASGLKGLIIPFTFLMVYPMMVNLKIKKVFEGGDVKAQLLTQAINFGIIPFVAFGLGMLFFRDSPYMALGMLLAGLVPTSGMTISWTGFAKGNVASAVKMTVIGLTLGSLATPFYVQFLMGASLEVNVMAVMKQIVIIVFIPMLAGFLTQQGLIKRYGQKDFQQSWAPKFPALSTLGVVGIVFIAMALKAKAIAGAPQMLLYILIPLTIIYAFNYVLSTVIGIKFLSRGDGIALVYGSVMRNLSIALAIAINAFGPEGSSAALVIAVAYIIQVQSAAWYVKFSDAIFGAPAEAEAQAEKTAAPTPGKETEHELLVPDFKNILYVTDLSQSAKHAAQYACSLGVKYSAQVTVMHVVPDQLEEYSENVGVDITHRVDQQTRTAFNESSVSEAQQAIRSRIESTSKEVTKQIPYCPMTPENIRIEVGDPQNKIVEIARKEGFDLIIIGTHGHGAFEDAFLGSVARDVIRKSPVPVLSVRLADAAHSR</sequence>
<evidence type="ECO:0000256" key="1">
    <source>
        <dbReference type="ARBA" id="ARBA00004651"/>
    </source>
</evidence>
<dbReference type="InterPro" id="IPR014729">
    <property type="entry name" value="Rossmann-like_a/b/a_fold"/>
</dbReference>
<feature type="transmembrane region" description="Helical" evidence="9">
    <location>
        <begin position="132"/>
        <end position="151"/>
    </location>
</feature>
<evidence type="ECO:0000256" key="2">
    <source>
        <dbReference type="ARBA" id="ARBA00008791"/>
    </source>
</evidence>
<reference evidence="11 12" key="2">
    <citation type="journal article" date="2010" name="Stand. Genomic Sci.">
        <title>Complete genome sequence of Desulfohalobium retbaense type strain (HR(100)).</title>
        <authorList>
            <person name="Spring S."/>
            <person name="Nolan M."/>
            <person name="Lapidus A."/>
            <person name="Glavina Del Rio T."/>
            <person name="Copeland A."/>
            <person name="Tice H."/>
            <person name="Cheng J.F."/>
            <person name="Lucas S."/>
            <person name="Land M."/>
            <person name="Chen F."/>
            <person name="Bruce D."/>
            <person name="Goodwin L."/>
            <person name="Pitluck S."/>
            <person name="Ivanova N."/>
            <person name="Mavromatis K."/>
            <person name="Mikhailova N."/>
            <person name="Pati A."/>
            <person name="Chen A."/>
            <person name="Palaniappan K."/>
            <person name="Hauser L."/>
            <person name="Chang Y.J."/>
            <person name="Jeffries C.D."/>
            <person name="Munk C."/>
            <person name="Kiss H."/>
            <person name="Chain P."/>
            <person name="Han C."/>
            <person name="Brettin T."/>
            <person name="Detter J.C."/>
            <person name="Schuler E."/>
            <person name="Goker M."/>
            <person name="Rohde M."/>
            <person name="Bristow J."/>
            <person name="Eisen J.A."/>
            <person name="Markowitz V."/>
            <person name="Hugenholtz P."/>
            <person name="Kyrpides N.C."/>
            <person name="Klenk H.P."/>
        </authorList>
    </citation>
    <scope>NUCLEOTIDE SEQUENCE [LARGE SCALE GENOMIC DNA]</scope>
    <source>
        <strain evidence="11 12">DSM 5692</strain>
    </source>
</reference>
<reference evidence="12" key="1">
    <citation type="submission" date="2009-09" db="EMBL/GenBank/DDBJ databases">
        <title>The complete chromosome of Desulfohalobium retbaense DSM 5692.</title>
        <authorList>
            <consortium name="US DOE Joint Genome Institute (JGI-PGF)"/>
            <person name="Lucas S."/>
            <person name="Copeland A."/>
            <person name="Lapidus A."/>
            <person name="Glavina del Rio T."/>
            <person name="Dalin E."/>
            <person name="Tice H."/>
            <person name="Bruce D."/>
            <person name="Goodwin L."/>
            <person name="Pitluck S."/>
            <person name="Kyrpides N."/>
            <person name="Mavromatis K."/>
            <person name="Ivanova N."/>
            <person name="Mikhailova N."/>
            <person name="Munk A.C."/>
            <person name="Brettin T."/>
            <person name="Detter J.C."/>
            <person name="Han C."/>
            <person name="Tapia R."/>
            <person name="Larimer F."/>
            <person name="Land M."/>
            <person name="Hauser L."/>
            <person name="Markowitz V."/>
            <person name="Cheng J.-F."/>
            <person name="Hugenholtz P."/>
            <person name="Woyke T."/>
            <person name="Wu D."/>
            <person name="Spring S."/>
            <person name="Klenk H.-P."/>
            <person name="Eisen J.A."/>
        </authorList>
    </citation>
    <scope>NUCLEOTIDE SEQUENCE [LARGE SCALE GENOMIC DNA]</scope>
    <source>
        <strain evidence="12">DSM 5692</strain>
    </source>
</reference>
<evidence type="ECO:0000256" key="4">
    <source>
        <dbReference type="ARBA" id="ARBA00022448"/>
    </source>
</evidence>
<dbReference type="eggNOG" id="COG0798">
    <property type="taxonomic scope" value="Bacteria"/>
</dbReference>
<dbReference type="InterPro" id="IPR002657">
    <property type="entry name" value="BilAc:Na_symport/Acr3"/>
</dbReference>
<evidence type="ECO:0000256" key="9">
    <source>
        <dbReference type="SAM" id="Phobius"/>
    </source>
</evidence>
<dbReference type="PANTHER" id="PTHR43057:SF1">
    <property type="entry name" value="ARSENICAL-RESISTANCE PROTEIN 3"/>
    <property type="match status" value="1"/>
</dbReference>
<comment type="similarity">
    <text evidence="3">Belongs to the arsenical resistance-3 (ACR3) (TC 2.A.59) family.</text>
</comment>
<dbReference type="SUPFAM" id="SSF52402">
    <property type="entry name" value="Adenine nucleotide alpha hydrolases-like"/>
    <property type="match status" value="1"/>
</dbReference>
<dbReference type="PANTHER" id="PTHR43057">
    <property type="entry name" value="ARSENITE EFFLUX TRANSPORTER"/>
    <property type="match status" value="1"/>
</dbReference>
<dbReference type="eggNOG" id="COG0589">
    <property type="taxonomic scope" value="Bacteria"/>
</dbReference>
<dbReference type="InterPro" id="IPR004706">
    <property type="entry name" value="Arsenical-R_Acr3"/>
</dbReference>
<dbReference type="EMBL" id="CP001734">
    <property type="protein sequence ID" value="ACV68487.1"/>
    <property type="molecule type" value="Genomic_DNA"/>
</dbReference>
<keyword evidence="12" id="KW-1185">Reference proteome</keyword>
<feature type="transmembrane region" description="Helical" evidence="9">
    <location>
        <begin position="36"/>
        <end position="53"/>
    </location>
</feature>
<evidence type="ECO:0000256" key="3">
    <source>
        <dbReference type="ARBA" id="ARBA00010110"/>
    </source>
</evidence>
<dbReference type="Proteomes" id="UP000001052">
    <property type="component" value="Chromosome"/>
</dbReference>
<dbReference type="STRING" id="485915.Dret_1199"/>
<feature type="transmembrane region" description="Helical" evidence="9">
    <location>
        <begin position="74"/>
        <end position="92"/>
    </location>
</feature>
<dbReference type="Pfam" id="PF00582">
    <property type="entry name" value="Usp"/>
    <property type="match status" value="1"/>
</dbReference>
<accession>C8X1R5</accession>
<feature type="transmembrane region" description="Helical" evidence="9">
    <location>
        <begin position="264"/>
        <end position="285"/>
    </location>
</feature>
<dbReference type="InterPro" id="IPR006016">
    <property type="entry name" value="UspA"/>
</dbReference>
<dbReference type="Pfam" id="PF01758">
    <property type="entry name" value="SBF"/>
    <property type="match status" value="1"/>
</dbReference>
<keyword evidence="4" id="KW-0813">Transport</keyword>
<dbReference type="RefSeq" id="WP_015751634.1">
    <property type="nucleotide sequence ID" value="NC_013223.1"/>
</dbReference>
<feature type="transmembrane region" description="Helical" evidence="9">
    <location>
        <begin position="201"/>
        <end position="219"/>
    </location>
</feature>
<dbReference type="GO" id="GO:0005886">
    <property type="term" value="C:plasma membrane"/>
    <property type="evidence" value="ECO:0007669"/>
    <property type="project" value="UniProtKB-SubCell"/>
</dbReference>
<protein>
    <submittedName>
        <fullName evidence="11">Bile acid:sodium symporter</fullName>
    </submittedName>
</protein>
<dbReference type="GO" id="GO:0015297">
    <property type="term" value="F:antiporter activity"/>
    <property type="evidence" value="ECO:0007669"/>
    <property type="project" value="InterPro"/>
</dbReference>
<dbReference type="Gene3D" id="1.20.1530.20">
    <property type="match status" value="1"/>
</dbReference>
<keyword evidence="7 9" id="KW-1133">Transmembrane helix</keyword>
<evidence type="ECO:0000313" key="11">
    <source>
        <dbReference type="EMBL" id="ACV68487.1"/>
    </source>
</evidence>